<dbReference type="PROSITE" id="PS00409">
    <property type="entry name" value="PROKAR_NTER_METHYL"/>
    <property type="match status" value="1"/>
</dbReference>
<dbReference type="Pfam" id="PF07963">
    <property type="entry name" value="N_methyl"/>
    <property type="match status" value="1"/>
</dbReference>
<organism evidence="2 3">
    <name type="scientific">Ruminococcus gauvreauii</name>
    <dbReference type="NCBI Taxonomy" id="438033"/>
    <lineage>
        <taxon>Bacteria</taxon>
        <taxon>Bacillati</taxon>
        <taxon>Bacillota</taxon>
        <taxon>Clostridia</taxon>
        <taxon>Eubacteriales</taxon>
        <taxon>Oscillospiraceae</taxon>
        <taxon>Ruminococcus</taxon>
    </lineage>
</organism>
<evidence type="ECO:0000256" key="1">
    <source>
        <dbReference type="SAM" id="MobiDB-lite"/>
    </source>
</evidence>
<keyword evidence="3" id="KW-1185">Reference proteome</keyword>
<feature type="region of interest" description="Disordered" evidence="1">
    <location>
        <begin position="216"/>
        <end position="256"/>
    </location>
</feature>
<accession>A0ABY5VFT7</accession>
<evidence type="ECO:0000313" key="3">
    <source>
        <dbReference type="Proteomes" id="UP001060164"/>
    </source>
</evidence>
<reference evidence="2" key="1">
    <citation type="journal article" date="2022" name="Cell">
        <title>Design, construction, and in vivo augmentation of a complex gut microbiome.</title>
        <authorList>
            <person name="Cheng A.G."/>
            <person name="Ho P.Y."/>
            <person name="Aranda-Diaz A."/>
            <person name="Jain S."/>
            <person name="Yu F.B."/>
            <person name="Meng X."/>
            <person name="Wang M."/>
            <person name="Iakiviak M."/>
            <person name="Nagashima K."/>
            <person name="Zhao A."/>
            <person name="Murugkar P."/>
            <person name="Patil A."/>
            <person name="Atabakhsh K."/>
            <person name="Weakley A."/>
            <person name="Yan J."/>
            <person name="Brumbaugh A.R."/>
            <person name="Higginbottom S."/>
            <person name="Dimas A."/>
            <person name="Shiver A.L."/>
            <person name="Deutschbauer A."/>
            <person name="Neff N."/>
            <person name="Sonnenburg J.L."/>
            <person name="Huang K.C."/>
            <person name="Fischbach M.A."/>
        </authorList>
    </citation>
    <scope>NUCLEOTIDE SEQUENCE</scope>
    <source>
        <strain evidence="2">DSM 19829</strain>
    </source>
</reference>
<dbReference type="EMBL" id="CP102290">
    <property type="protein sequence ID" value="UWP59172.1"/>
    <property type="molecule type" value="Genomic_DNA"/>
</dbReference>
<gene>
    <name evidence="2" type="ORF">NQ502_17675</name>
</gene>
<dbReference type="RefSeq" id="WP_028528768.1">
    <property type="nucleotide sequence ID" value="NZ_CABLBR010000014.1"/>
</dbReference>
<sequence>MKQERRRWRSKLKNKSGVTLIELVVAFALLGLFIAVSCQVISNSLNVYYHIKGLTYGQQVSDTLLEKISGEIEGAHPSILGVNEDKTLRIYENGAVIELYDRTQSHICITSSHSYDKIHNLDRSIEKETDQENLLVIHYYAVNRYEAVNWTFDKNFYMGYEIEKLTFSQADPEGIEYPKNIIKIDLTLTCKKYGSYHSTRYVECYNFVSDSDFDKIYDDSSPENPEATPDTTPEVTPDTTPEISPEVTSTPEPWNKKFSDYTDDENDLVQAIHKYFNGSYQEIPVKVGVDESDNRTSTIYAWISESGKNSYVAIYHDGVDMDKQELQTWGESLAAVGNHTKVIGISGPVMEDTDDGNQLLDALGGDFAKKYKKPELYFDTERKKLMAVKYGDHKGNEEQWGYFNGYTAEDVSRITGSS</sequence>
<name>A0ABY5VFT7_9FIRM</name>
<proteinExistence type="predicted"/>
<feature type="compositionally biased region" description="Low complexity" evidence="1">
    <location>
        <begin position="225"/>
        <end position="242"/>
    </location>
</feature>
<protein>
    <submittedName>
        <fullName evidence="2">Prepilin-type N-terminal cleavage/methylation domain-containing protein</fullName>
    </submittedName>
</protein>
<dbReference type="Proteomes" id="UP001060164">
    <property type="component" value="Chromosome"/>
</dbReference>
<evidence type="ECO:0000313" key="2">
    <source>
        <dbReference type="EMBL" id="UWP59172.1"/>
    </source>
</evidence>
<dbReference type="InterPro" id="IPR012902">
    <property type="entry name" value="N_methyl_site"/>
</dbReference>